<dbReference type="InterPro" id="IPR052945">
    <property type="entry name" value="Mitotic_Regulator"/>
</dbReference>
<dbReference type="EMBL" id="PQFF01000035">
    <property type="protein sequence ID" value="RHZ87313.1"/>
    <property type="molecule type" value="Genomic_DNA"/>
</dbReference>
<dbReference type="AlphaFoldDB" id="A0A397JQW6"/>
<dbReference type="OrthoDB" id="2324335at2759"/>
<dbReference type="STRING" id="1348612.A0A397JQW6"/>
<dbReference type="Gene3D" id="1.25.40.10">
    <property type="entry name" value="Tetratricopeptide repeat domain"/>
    <property type="match status" value="2"/>
</dbReference>
<dbReference type="SMART" id="SM00671">
    <property type="entry name" value="SEL1"/>
    <property type="match status" value="3"/>
</dbReference>
<sequence length="291" mass="33956">MQWITSFELKKLPKNAYYFFCKNHSSLQTKISQVVKTLSEIIISYASAEFETPQLHPHNDNSVKLEKLNKQNYELDVHSNYLLMSEIKDLFEIFIDLYKKQDQSMHPIMIKIILVKILNEMIRRPSYYWLASLIYFFTFMYLIGCVKKDMKKAFHMYSKVSDGGFIIALHNVVYCYEGGFGIKKNEGKAFELYLKLAKEGYPVAQYDVSRCYSTGKGISKDEAKGFQWYIKSVGSTLEMYFCPVWCAIVLLRLWYRIEAAKNGCIDSQYTVGKCFCEGCGTEKDIVKAMRW</sequence>
<accession>A0A397JQW6</accession>
<feature type="transmembrane region" description="Helical" evidence="1">
    <location>
        <begin position="127"/>
        <end position="146"/>
    </location>
</feature>
<evidence type="ECO:0000256" key="1">
    <source>
        <dbReference type="SAM" id="Phobius"/>
    </source>
</evidence>
<gene>
    <name evidence="2" type="ORF">Glove_37g85</name>
</gene>
<dbReference type="SUPFAM" id="SSF81901">
    <property type="entry name" value="HCP-like"/>
    <property type="match status" value="1"/>
</dbReference>
<comment type="caution">
    <text evidence="2">The sequence shown here is derived from an EMBL/GenBank/DDBJ whole genome shotgun (WGS) entry which is preliminary data.</text>
</comment>
<protein>
    <recommendedName>
        <fullName evidence="4">HCP-like protein</fullName>
    </recommendedName>
</protein>
<keyword evidence="1" id="KW-1133">Transmembrane helix</keyword>
<evidence type="ECO:0000313" key="2">
    <source>
        <dbReference type="EMBL" id="RHZ87313.1"/>
    </source>
</evidence>
<dbReference type="InterPro" id="IPR006597">
    <property type="entry name" value="Sel1-like"/>
</dbReference>
<reference evidence="2 3" key="1">
    <citation type="submission" date="2018-08" db="EMBL/GenBank/DDBJ databases">
        <title>Genome and evolution of the arbuscular mycorrhizal fungus Diversispora epigaea (formerly Glomus versiforme) and its bacterial endosymbionts.</title>
        <authorList>
            <person name="Sun X."/>
            <person name="Fei Z."/>
            <person name="Harrison M."/>
        </authorList>
    </citation>
    <scope>NUCLEOTIDE SEQUENCE [LARGE SCALE GENOMIC DNA]</scope>
    <source>
        <strain evidence="2 3">IT104</strain>
    </source>
</reference>
<keyword evidence="3" id="KW-1185">Reference proteome</keyword>
<dbReference type="InterPro" id="IPR011990">
    <property type="entry name" value="TPR-like_helical_dom_sf"/>
</dbReference>
<dbReference type="PANTHER" id="PTHR43628:SF1">
    <property type="entry name" value="CHITIN SYNTHASE REGULATORY FACTOR 2-RELATED"/>
    <property type="match status" value="1"/>
</dbReference>
<proteinExistence type="predicted"/>
<name>A0A397JQW6_9GLOM</name>
<keyword evidence="1" id="KW-0472">Membrane</keyword>
<dbReference type="Pfam" id="PF08238">
    <property type="entry name" value="Sel1"/>
    <property type="match status" value="4"/>
</dbReference>
<dbReference type="Proteomes" id="UP000266861">
    <property type="component" value="Unassembled WGS sequence"/>
</dbReference>
<dbReference type="PANTHER" id="PTHR43628">
    <property type="entry name" value="ACTIVATOR OF C KINASE PROTEIN 1-RELATED"/>
    <property type="match status" value="1"/>
</dbReference>
<evidence type="ECO:0000313" key="3">
    <source>
        <dbReference type="Proteomes" id="UP000266861"/>
    </source>
</evidence>
<organism evidence="2 3">
    <name type="scientific">Diversispora epigaea</name>
    <dbReference type="NCBI Taxonomy" id="1348612"/>
    <lineage>
        <taxon>Eukaryota</taxon>
        <taxon>Fungi</taxon>
        <taxon>Fungi incertae sedis</taxon>
        <taxon>Mucoromycota</taxon>
        <taxon>Glomeromycotina</taxon>
        <taxon>Glomeromycetes</taxon>
        <taxon>Diversisporales</taxon>
        <taxon>Diversisporaceae</taxon>
        <taxon>Diversispora</taxon>
    </lineage>
</organism>
<evidence type="ECO:0008006" key="4">
    <source>
        <dbReference type="Google" id="ProtNLM"/>
    </source>
</evidence>
<keyword evidence="1" id="KW-0812">Transmembrane</keyword>